<comment type="caution">
    <text evidence="2">The sequence shown here is derived from an EMBL/GenBank/DDBJ whole genome shotgun (WGS) entry which is preliminary data.</text>
</comment>
<dbReference type="AlphaFoldDB" id="A0A838LB87"/>
<organism evidence="2 3">
    <name type="scientific">Sphingomonas chungangi</name>
    <dbReference type="NCBI Taxonomy" id="2683589"/>
    <lineage>
        <taxon>Bacteria</taxon>
        <taxon>Pseudomonadati</taxon>
        <taxon>Pseudomonadota</taxon>
        <taxon>Alphaproteobacteria</taxon>
        <taxon>Sphingomonadales</taxon>
        <taxon>Sphingomonadaceae</taxon>
        <taxon>Sphingomonas</taxon>
    </lineage>
</organism>
<keyword evidence="1" id="KW-0732">Signal</keyword>
<evidence type="ECO:0008006" key="4">
    <source>
        <dbReference type="Google" id="ProtNLM"/>
    </source>
</evidence>
<proteinExistence type="predicted"/>
<feature type="chain" id="PRO_5032327717" description="PepSY domain-containing protein" evidence="1">
    <location>
        <begin position="21"/>
        <end position="101"/>
    </location>
</feature>
<dbReference type="RefSeq" id="WP_160364497.1">
    <property type="nucleotide sequence ID" value="NZ_JACEIB010000027.1"/>
</dbReference>
<evidence type="ECO:0000256" key="1">
    <source>
        <dbReference type="SAM" id="SignalP"/>
    </source>
</evidence>
<name>A0A838LB87_9SPHN</name>
<keyword evidence="3" id="KW-1185">Reference proteome</keyword>
<dbReference type="EMBL" id="JACEIB010000027">
    <property type="protein sequence ID" value="MBA2936673.1"/>
    <property type="molecule type" value="Genomic_DNA"/>
</dbReference>
<sequence>MKTTSTLIGVALLVSAPALAQAGAKDNAAIKSAHTVNEGAASRGANSFTQTEARKHILKSGFTHVSQLKKDKDGIWRGTAQKDGTEMHVALDFKGNVTTEE</sequence>
<feature type="signal peptide" evidence="1">
    <location>
        <begin position="1"/>
        <end position="20"/>
    </location>
</feature>
<protein>
    <recommendedName>
        <fullName evidence="4">PepSY domain-containing protein</fullName>
    </recommendedName>
</protein>
<accession>A0A838LB87</accession>
<gene>
    <name evidence="2" type="ORF">HZF05_21550</name>
</gene>
<reference evidence="2 3" key="1">
    <citation type="submission" date="2020-07" db="EMBL/GenBank/DDBJ databases">
        <authorList>
            <person name="Sun Q."/>
        </authorList>
    </citation>
    <scope>NUCLEOTIDE SEQUENCE [LARGE SCALE GENOMIC DNA]</scope>
    <source>
        <strain evidence="2 3">CGMCC 1.13654</strain>
    </source>
</reference>
<evidence type="ECO:0000313" key="2">
    <source>
        <dbReference type="EMBL" id="MBA2936673.1"/>
    </source>
</evidence>
<evidence type="ECO:0000313" key="3">
    <source>
        <dbReference type="Proteomes" id="UP000570166"/>
    </source>
</evidence>
<dbReference type="Proteomes" id="UP000570166">
    <property type="component" value="Unassembled WGS sequence"/>
</dbReference>